<dbReference type="RefSeq" id="WP_145148838.1">
    <property type="nucleotide sequence ID" value="NZ_VNIM01000013.1"/>
</dbReference>
<proteinExistence type="predicted"/>
<dbReference type="AlphaFoldDB" id="A0A558R9V4"/>
<dbReference type="PANTHER" id="PTHR30590:SF2">
    <property type="entry name" value="INNER MEMBRANE PROTEIN"/>
    <property type="match status" value="1"/>
</dbReference>
<feature type="transmembrane region" description="Helical" evidence="1">
    <location>
        <begin position="272"/>
        <end position="293"/>
    </location>
</feature>
<feature type="transmembrane region" description="Helical" evidence="1">
    <location>
        <begin position="238"/>
        <end position="260"/>
    </location>
</feature>
<dbReference type="InterPro" id="IPR007349">
    <property type="entry name" value="DUF418"/>
</dbReference>
<evidence type="ECO:0000313" key="4">
    <source>
        <dbReference type="Proteomes" id="UP000318681"/>
    </source>
</evidence>
<organism evidence="3 4">
    <name type="scientific">Alterirhizorhabdus solaris</name>
    <dbReference type="NCBI Taxonomy" id="2529389"/>
    <lineage>
        <taxon>Bacteria</taxon>
        <taxon>Pseudomonadati</taxon>
        <taxon>Pseudomonadota</taxon>
        <taxon>Alphaproteobacteria</taxon>
        <taxon>Sphingomonadales</taxon>
        <taxon>Rhizorhabdaceae</taxon>
        <taxon>Alterirhizorhabdus</taxon>
    </lineage>
</organism>
<protein>
    <submittedName>
        <fullName evidence="3">DUF418 domain-containing protein</fullName>
    </submittedName>
</protein>
<reference evidence="3 4" key="1">
    <citation type="submission" date="2019-07" db="EMBL/GenBank/DDBJ databases">
        <title>Sphingomonas solaris sp. nov., isolated from a solar panel from Boston, Massachusetts.</title>
        <authorList>
            <person name="Tanner K."/>
            <person name="Pascual J."/>
            <person name="Mancuso C."/>
            <person name="Pereto J."/>
            <person name="Khalil A."/>
            <person name="Vilanova C."/>
        </authorList>
    </citation>
    <scope>NUCLEOTIDE SEQUENCE [LARGE SCALE GENOMIC DNA]</scope>
    <source>
        <strain evidence="3 4">R4DWN</strain>
    </source>
</reference>
<dbReference type="OrthoDB" id="9807744at2"/>
<accession>A0A558R9V4</accession>
<feature type="transmembrane region" description="Helical" evidence="1">
    <location>
        <begin position="343"/>
        <end position="362"/>
    </location>
</feature>
<dbReference type="EMBL" id="VNIM01000013">
    <property type="protein sequence ID" value="TVV76138.1"/>
    <property type="molecule type" value="Genomic_DNA"/>
</dbReference>
<feature type="domain" description="DUF418" evidence="2">
    <location>
        <begin position="222"/>
        <end position="377"/>
    </location>
</feature>
<evidence type="ECO:0000259" key="2">
    <source>
        <dbReference type="Pfam" id="PF04235"/>
    </source>
</evidence>
<feature type="transmembrane region" description="Helical" evidence="1">
    <location>
        <begin position="23"/>
        <end position="42"/>
    </location>
</feature>
<feature type="transmembrane region" description="Helical" evidence="1">
    <location>
        <begin position="212"/>
        <end position="231"/>
    </location>
</feature>
<dbReference type="PANTHER" id="PTHR30590">
    <property type="entry name" value="INNER MEMBRANE PROTEIN"/>
    <property type="match status" value="1"/>
</dbReference>
<keyword evidence="1" id="KW-0472">Membrane</keyword>
<keyword evidence="4" id="KW-1185">Reference proteome</keyword>
<feature type="transmembrane region" description="Helical" evidence="1">
    <location>
        <begin position="86"/>
        <end position="109"/>
    </location>
</feature>
<keyword evidence="1" id="KW-1133">Transmembrane helix</keyword>
<feature type="transmembrane region" description="Helical" evidence="1">
    <location>
        <begin position="313"/>
        <end position="331"/>
    </location>
</feature>
<evidence type="ECO:0000256" key="1">
    <source>
        <dbReference type="SAM" id="Phobius"/>
    </source>
</evidence>
<dbReference type="Pfam" id="PF04235">
    <property type="entry name" value="DUF418"/>
    <property type="match status" value="1"/>
</dbReference>
<feature type="transmembrane region" description="Helical" evidence="1">
    <location>
        <begin position="116"/>
        <end position="137"/>
    </location>
</feature>
<evidence type="ECO:0000313" key="3">
    <source>
        <dbReference type="EMBL" id="TVV76138.1"/>
    </source>
</evidence>
<feature type="transmembrane region" description="Helical" evidence="1">
    <location>
        <begin position="49"/>
        <end position="66"/>
    </location>
</feature>
<comment type="caution">
    <text evidence="3">The sequence shown here is derived from an EMBL/GenBank/DDBJ whole genome shotgun (WGS) entry which is preliminary data.</text>
</comment>
<sequence>MLGILVMNIVAMGMPVYAYVDPFYYGGATGADLAAWALAYVFADGKMRALFTMLFGASLLLIADRAERPAWLHYRRMGVLLLFGMAHAWLLWFGDILVEYALVGAVAFIGWRWRPAALLSVAALCFAFALADDLLAWQQLAALRAAALAPGAMPGVVEAWQSVLAAATPQPSMIAREIALYRGGFAHVMAARAPTTLMFQTRLLALSFPETLGYVALGMALYRLGCFGGAWRLGVYRLLVGAGVAAAALEVPVSQMLVAARFDPATIPLADALSFVLRPWLALGYVAAIVLVVRAGRLRGAIARLAAAGRMALSNYIATSLVATTLFYGYGAGLYGRLDRAELYLVVAAIWAMMLLWSPAWLTRFAYGPLEWVWRATSRGVRPRFRSM</sequence>
<dbReference type="Proteomes" id="UP000318681">
    <property type="component" value="Unassembled WGS sequence"/>
</dbReference>
<keyword evidence="1" id="KW-0812">Transmembrane</keyword>
<dbReference type="InterPro" id="IPR052529">
    <property type="entry name" value="Bact_Transport_Assoc"/>
</dbReference>
<gene>
    <name evidence="3" type="ORF">FOY91_05200</name>
</gene>
<name>A0A558R9V4_9SPHN</name>